<evidence type="ECO:0000256" key="1">
    <source>
        <dbReference type="ARBA" id="ARBA00004496"/>
    </source>
</evidence>
<dbReference type="PROSITE" id="PS50942">
    <property type="entry name" value="ENTH"/>
    <property type="match status" value="1"/>
</dbReference>
<dbReference type="GO" id="GO:0005768">
    <property type="term" value="C:endosome"/>
    <property type="evidence" value="ECO:0007669"/>
    <property type="project" value="TreeGrafter"/>
</dbReference>
<dbReference type="SUPFAM" id="SSF48464">
    <property type="entry name" value="ENTH/VHS domain"/>
    <property type="match status" value="1"/>
</dbReference>
<dbReference type="GO" id="GO:0030125">
    <property type="term" value="C:clathrin vesicle coat"/>
    <property type="evidence" value="ECO:0007669"/>
    <property type="project" value="TreeGrafter"/>
</dbReference>
<dbReference type="InterPro" id="IPR013809">
    <property type="entry name" value="ENTH"/>
</dbReference>
<feature type="compositionally biased region" description="Low complexity" evidence="6">
    <location>
        <begin position="302"/>
        <end position="312"/>
    </location>
</feature>
<feature type="region of interest" description="Disordered" evidence="6">
    <location>
        <begin position="522"/>
        <end position="664"/>
    </location>
</feature>
<feature type="region of interest" description="Disordered" evidence="6">
    <location>
        <begin position="295"/>
        <end position="486"/>
    </location>
</feature>
<dbReference type="EMBL" id="LT551793">
    <property type="protein sequence ID" value="SAL97387.1"/>
    <property type="molecule type" value="Genomic_DNA"/>
</dbReference>
<name>A0A168LS76_ABSGL</name>
<evidence type="ECO:0000256" key="4">
    <source>
        <dbReference type="ARBA" id="ARBA00022553"/>
    </source>
</evidence>
<feature type="compositionally biased region" description="Polar residues" evidence="6">
    <location>
        <begin position="561"/>
        <end position="576"/>
    </location>
</feature>
<dbReference type="PROSITE" id="PS50330">
    <property type="entry name" value="UIM"/>
    <property type="match status" value="1"/>
</dbReference>
<dbReference type="OrthoDB" id="4033880at2759"/>
<dbReference type="SMART" id="SM00273">
    <property type="entry name" value="ENTH"/>
    <property type="match status" value="1"/>
</dbReference>
<gene>
    <name evidence="8" type="primary">ABSGL_02881.1 scaffold 4049</name>
</gene>
<feature type="compositionally biased region" description="Polar residues" evidence="6">
    <location>
        <begin position="313"/>
        <end position="333"/>
    </location>
</feature>
<dbReference type="GO" id="GO:0005886">
    <property type="term" value="C:plasma membrane"/>
    <property type="evidence" value="ECO:0007669"/>
    <property type="project" value="TreeGrafter"/>
</dbReference>
<feature type="compositionally biased region" description="Polar residues" evidence="6">
    <location>
        <begin position="386"/>
        <end position="420"/>
    </location>
</feature>
<feature type="compositionally biased region" description="Low complexity" evidence="6">
    <location>
        <begin position="421"/>
        <end position="472"/>
    </location>
</feature>
<accession>A0A168LS76</accession>
<proteinExistence type="inferred from homology"/>
<dbReference type="FunFam" id="1.25.40.90:FF:000006">
    <property type="entry name" value="Clathrin interactor 1"/>
    <property type="match status" value="1"/>
</dbReference>
<dbReference type="CDD" id="cd22265">
    <property type="entry name" value="UDM1_RNF168"/>
    <property type="match status" value="1"/>
</dbReference>
<dbReference type="Gene3D" id="1.25.40.90">
    <property type="match status" value="1"/>
</dbReference>
<feature type="compositionally biased region" description="Low complexity" evidence="6">
    <location>
        <begin position="334"/>
        <end position="357"/>
    </location>
</feature>
<feature type="region of interest" description="Disordered" evidence="6">
    <location>
        <begin position="249"/>
        <end position="268"/>
    </location>
</feature>
<dbReference type="STRING" id="4829.A0A168LS76"/>
<keyword evidence="5" id="KW-0446">Lipid-binding</keyword>
<evidence type="ECO:0000313" key="8">
    <source>
        <dbReference type="EMBL" id="SAL97387.1"/>
    </source>
</evidence>
<feature type="domain" description="ENTH" evidence="7">
    <location>
        <begin position="12"/>
        <end position="173"/>
    </location>
</feature>
<dbReference type="PANTHER" id="PTHR12276:SF110">
    <property type="entry name" value="EPSIN-1-RELATED"/>
    <property type="match status" value="1"/>
</dbReference>
<feature type="compositionally biased region" description="Low complexity" evidence="6">
    <location>
        <begin position="532"/>
        <end position="554"/>
    </location>
</feature>
<evidence type="ECO:0000256" key="5">
    <source>
        <dbReference type="ARBA" id="ARBA00023121"/>
    </source>
</evidence>
<evidence type="ECO:0000313" key="9">
    <source>
        <dbReference type="Proteomes" id="UP000078561"/>
    </source>
</evidence>
<dbReference type="InterPro" id="IPR008942">
    <property type="entry name" value="ENTH_VHS"/>
</dbReference>
<comment type="subcellular location">
    <subcellularLocation>
        <location evidence="1">Cytoplasm</location>
    </subcellularLocation>
</comment>
<dbReference type="Pfam" id="PF01417">
    <property type="entry name" value="ENTH"/>
    <property type="match status" value="1"/>
</dbReference>
<feature type="compositionally biased region" description="Basic and acidic residues" evidence="6">
    <location>
        <begin position="252"/>
        <end position="268"/>
    </location>
</feature>
<dbReference type="OMA" id="PPNHTGY"/>
<dbReference type="Proteomes" id="UP000078561">
    <property type="component" value="Unassembled WGS sequence"/>
</dbReference>
<feature type="compositionally biased region" description="Low complexity" evidence="6">
    <location>
        <begin position="366"/>
        <end position="385"/>
    </location>
</feature>
<evidence type="ECO:0000256" key="2">
    <source>
        <dbReference type="ARBA" id="ARBA00010130"/>
    </source>
</evidence>
<dbReference type="InParanoid" id="A0A168LS76"/>
<evidence type="ECO:0000256" key="6">
    <source>
        <dbReference type="SAM" id="MobiDB-lite"/>
    </source>
</evidence>
<dbReference type="FunCoup" id="A0A168LS76">
    <property type="interactions" value="96"/>
</dbReference>
<organism evidence="8">
    <name type="scientific">Absidia glauca</name>
    <name type="common">Pin mould</name>
    <dbReference type="NCBI Taxonomy" id="4829"/>
    <lineage>
        <taxon>Eukaryota</taxon>
        <taxon>Fungi</taxon>
        <taxon>Fungi incertae sedis</taxon>
        <taxon>Mucoromycota</taxon>
        <taxon>Mucoromycotina</taxon>
        <taxon>Mucoromycetes</taxon>
        <taxon>Mucorales</taxon>
        <taxon>Cunninghamellaceae</taxon>
        <taxon>Absidia</taxon>
    </lineage>
</organism>
<keyword evidence="9" id="KW-1185">Reference proteome</keyword>
<dbReference type="GO" id="GO:0005543">
    <property type="term" value="F:phospholipid binding"/>
    <property type="evidence" value="ECO:0007669"/>
    <property type="project" value="TreeGrafter"/>
</dbReference>
<dbReference type="AlphaFoldDB" id="A0A168LS76"/>
<dbReference type="GO" id="GO:0030276">
    <property type="term" value="F:clathrin binding"/>
    <property type="evidence" value="ECO:0007669"/>
    <property type="project" value="TreeGrafter"/>
</dbReference>
<dbReference type="InterPro" id="IPR003903">
    <property type="entry name" value="UIM_dom"/>
</dbReference>
<dbReference type="PANTHER" id="PTHR12276">
    <property type="entry name" value="EPSIN/ENT-RELATED"/>
    <property type="match status" value="1"/>
</dbReference>
<reference evidence="8" key="1">
    <citation type="submission" date="2016-04" db="EMBL/GenBank/DDBJ databases">
        <authorList>
            <person name="Evans L.H."/>
            <person name="Alamgir A."/>
            <person name="Owens N."/>
            <person name="Weber N.D."/>
            <person name="Virtaneva K."/>
            <person name="Barbian K."/>
            <person name="Babar A."/>
            <person name="Rosenke K."/>
        </authorList>
    </citation>
    <scope>NUCLEOTIDE SEQUENCE [LARGE SCALE GENOMIC DNA]</scope>
    <source>
        <strain evidence="8">CBS 101.48</strain>
    </source>
</reference>
<dbReference type="GO" id="GO:0007015">
    <property type="term" value="P:actin filament organization"/>
    <property type="evidence" value="ECO:0007669"/>
    <property type="project" value="TreeGrafter"/>
</dbReference>
<evidence type="ECO:0000259" key="7">
    <source>
        <dbReference type="PROSITE" id="PS50942"/>
    </source>
</evidence>
<dbReference type="CDD" id="cd16991">
    <property type="entry name" value="ENTH_Ent1_Ent2"/>
    <property type="match status" value="1"/>
</dbReference>
<evidence type="ECO:0000256" key="3">
    <source>
        <dbReference type="ARBA" id="ARBA00022490"/>
    </source>
</evidence>
<comment type="similarity">
    <text evidence="2">Belongs to the epsin family.</text>
</comment>
<dbReference type="GO" id="GO:0006897">
    <property type="term" value="P:endocytosis"/>
    <property type="evidence" value="ECO:0007669"/>
    <property type="project" value="TreeGrafter"/>
</dbReference>
<sequence>MSGKGVVRSIKNYAKGFSDVQIKVREATSNDAWGPSGTLMNEIAQATYNQQDFVEVMDMVDRRLNDKGKNWRHVFKALLLLDYCIHVGSENVVLYAKENLYVVKTLKEFQHIDDSGKDVGSNGKICALFGSTLMKKATCIIVTQLSSLIHTVRQKAKDITSLLMDDARLKEERHKRTQMRDRMSAVGDYMNETILDGRHANGENMYERPGYLDEDGDLRKAIEESKRLAQEEARNRNQGDEDLAKALQLSEQEAREKEQKQRAKMERENEQNLFGAGGSDTQTFQGFPQNQAFAASANPYSQQQPQQQQWPQNTGMTGFSFSDPIASQQQMYGQQTGFGNPYQQQQQQGFPQSLQAQMTGMPQSLQSQMTGMPQQQQPQYTGMPTFQTNHSMNQPPQQQSSFTGMPAFQTNTMTGTNPFGQQQPQQSQSLPSLQPQQTGFSTSTSAFSQSPASSVFGTASTASTAQTATSQQLGSNSPVASKPEDPRYAKLNSLLGNREDGMDTFGNTGNLRIPYGTGFASSLKPEANRTGNASPSTNAPSSPSFSQSFAQQPSRNPFGAGNSSPALTPSSNNNKSLLEMMAEQKVHQQHQQQQPQQQQPQMTGFQQPQSTGFQQPQMTGFQQPQVTGFQQPQVTGFNQNNAFQPQQQQQQQQPAFGQQPGPFF</sequence>
<keyword evidence="4" id="KW-0597">Phosphoprotein</keyword>
<keyword evidence="3" id="KW-0963">Cytoplasm</keyword>
<protein>
    <recommendedName>
        <fullName evidence="7">ENTH domain-containing protein</fullName>
    </recommendedName>
</protein>
<feature type="compositionally biased region" description="Low complexity" evidence="6">
    <location>
        <begin position="589"/>
        <end position="664"/>
    </location>
</feature>
<dbReference type="SMART" id="SM00726">
    <property type="entry name" value="UIM"/>
    <property type="match status" value="2"/>
</dbReference>